<evidence type="ECO:0000313" key="2">
    <source>
        <dbReference type="Proteomes" id="UP000272238"/>
    </source>
</evidence>
<comment type="caution">
    <text evidence="1">The sequence shown here is derived from an EMBL/GenBank/DDBJ whole genome shotgun (WGS) entry which is preliminary data.</text>
</comment>
<dbReference type="RefSeq" id="WP_121216011.1">
    <property type="nucleotide sequence ID" value="NZ_RBZN01000090.1"/>
</dbReference>
<evidence type="ECO:0000313" key="1">
    <source>
        <dbReference type="EMBL" id="RKQ12138.1"/>
    </source>
</evidence>
<dbReference type="EMBL" id="RBZN01000090">
    <property type="protein sequence ID" value="RKQ12138.1"/>
    <property type="molecule type" value="Genomic_DNA"/>
</dbReference>
<name>A0A494YRR5_9BACL</name>
<reference evidence="1 2" key="1">
    <citation type="journal article" date="2016" name="Antonie Van Leeuwenhoek">
        <title>Lysinibacillus endophyticus sp. nov., an indole-3-acetic acid producing endophytic bacterium isolated from corn root (Zea mays cv. Xinken-5).</title>
        <authorList>
            <person name="Yu J."/>
            <person name="Guan X."/>
            <person name="Liu C."/>
            <person name="Xiang W."/>
            <person name="Yu Z."/>
            <person name="Liu X."/>
            <person name="Wang G."/>
        </authorList>
    </citation>
    <scope>NUCLEOTIDE SEQUENCE [LARGE SCALE GENOMIC DNA]</scope>
    <source>
        <strain evidence="1 2">DSM 100506</strain>
    </source>
</reference>
<accession>A0A494YRR5</accession>
<dbReference type="OrthoDB" id="2974540at2"/>
<organism evidence="1 2">
    <name type="scientific">Ureibacillus endophyticus</name>
    <dbReference type="NCBI Taxonomy" id="1978490"/>
    <lineage>
        <taxon>Bacteria</taxon>
        <taxon>Bacillati</taxon>
        <taxon>Bacillota</taxon>
        <taxon>Bacilli</taxon>
        <taxon>Bacillales</taxon>
        <taxon>Caryophanaceae</taxon>
        <taxon>Ureibacillus</taxon>
    </lineage>
</organism>
<dbReference type="AlphaFoldDB" id="A0A494YRR5"/>
<sequence length="81" mass="9543">MEKTQWVINGEMFSPKIIDVATKPKFKESHTRVTTYLENNLHVIIKMLLEHGQIESISGFINESIKYYLMKEKNDFSSNDY</sequence>
<keyword evidence="2" id="KW-1185">Reference proteome</keyword>
<dbReference type="Proteomes" id="UP000272238">
    <property type="component" value="Unassembled WGS sequence"/>
</dbReference>
<protein>
    <submittedName>
        <fullName evidence="1">Uncharacterized protein</fullName>
    </submittedName>
</protein>
<gene>
    <name evidence="1" type="ORF">D8M03_17175</name>
</gene>
<proteinExistence type="predicted"/>